<sequence length="444" mass="50272">MTIQIPNRLRFTNRAIEEICTLPPDQRSRRFWDTTVPDLTIKFSRAGTPSFVLRYTKLDGTDGDFSIGLTSRVALESARAKAKAALNDLQVQGIDPVEARRQLREEARTPKLTTFTEITEAFIQSKADARPGKPPLMEVFFLRAYVLPEIGSMKFEKITVQTLMDLLSRIRAGVAERKRRKGADGKNTANSCHRAIKRVFQWAVNAEIATKNPATFGCMFPLRRPKRTGRLDEGRFNLFWREIGVNYDGHQQKAGRLAVLLYMTTLQRPIDVARAKREHIDLAKRMWVIPEDYTKTGYTYYIPLTDMAVRLFTMAMALGTGPYVFQSVRAKSGHLNEAALTAAWIRSRKRLVAKGALEEIDIELYDCRRFGRTQIRKKLGFSNEVGEAVINHVGEQHRMSQLYDVAEMLPDMIAAHGKWADEIDAMTMGGVGEALQALEDDQGV</sequence>
<dbReference type="InterPro" id="IPR011010">
    <property type="entry name" value="DNA_brk_join_enz"/>
</dbReference>
<dbReference type="STRING" id="172043.RM53_14035"/>
<evidence type="ECO:0000256" key="2">
    <source>
        <dbReference type="ARBA" id="ARBA00022908"/>
    </source>
</evidence>
<feature type="domain" description="Integrase DNA-binding" evidence="5">
    <location>
        <begin position="11"/>
        <end position="102"/>
    </location>
</feature>
<dbReference type="InterPro" id="IPR013762">
    <property type="entry name" value="Integrase-like_cat_sf"/>
</dbReference>
<dbReference type="InterPro" id="IPR038488">
    <property type="entry name" value="Integrase_DNA-bd_sf"/>
</dbReference>
<dbReference type="PANTHER" id="PTHR30629">
    <property type="entry name" value="PROPHAGE INTEGRASE"/>
    <property type="match status" value="1"/>
</dbReference>
<evidence type="ECO:0000256" key="1">
    <source>
        <dbReference type="ARBA" id="ARBA00008857"/>
    </source>
</evidence>
<evidence type="ECO:0000259" key="5">
    <source>
        <dbReference type="Pfam" id="PF13356"/>
    </source>
</evidence>
<dbReference type="Gene3D" id="1.10.443.10">
    <property type="entry name" value="Intergrase catalytic core"/>
    <property type="match status" value="1"/>
</dbReference>
<protein>
    <submittedName>
        <fullName evidence="7">Uncharacterized protein</fullName>
    </submittedName>
</protein>
<dbReference type="Proteomes" id="UP000031166">
    <property type="component" value="Unassembled WGS sequence"/>
</dbReference>
<dbReference type="InterPro" id="IPR010998">
    <property type="entry name" value="Integrase_recombinase_N"/>
</dbReference>
<dbReference type="InterPro" id="IPR053876">
    <property type="entry name" value="Phage_int_M"/>
</dbReference>
<comment type="similarity">
    <text evidence="1">Belongs to the 'phage' integrase family.</text>
</comment>
<dbReference type="EMBL" id="JWSY01000027">
    <property type="protein sequence ID" value="KIC55952.1"/>
    <property type="molecule type" value="Genomic_DNA"/>
</dbReference>
<dbReference type="InterPro" id="IPR050808">
    <property type="entry name" value="Phage_Integrase"/>
</dbReference>
<keyword evidence="4" id="KW-0233">DNA recombination</keyword>
<dbReference type="GO" id="GO:0015074">
    <property type="term" value="P:DNA integration"/>
    <property type="evidence" value="ECO:0007669"/>
    <property type="project" value="UniProtKB-KW"/>
</dbReference>
<evidence type="ECO:0000313" key="8">
    <source>
        <dbReference type="Proteomes" id="UP000031166"/>
    </source>
</evidence>
<organism evidence="7 8">
    <name type="scientific">Brevundimonas nasdae</name>
    <dbReference type="NCBI Taxonomy" id="172043"/>
    <lineage>
        <taxon>Bacteria</taxon>
        <taxon>Pseudomonadati</taxon>
        <taxon>Pseudomonadota</taxon>
        <taxon>Alphaproteobacteria</taxon>
        <taxon>Caulobacterales</taxon>
        <taxon>Caulobacteraceae</taxon>
        <taxon>Brevundimonas</taxon>
    </lineage>
</organism>
<comment type="caution">
    <text evidence="7">The sequence shown here is derived from an EMBL/GenBank/DDBJ whole genome shotgun (WGS) entry which is preliminary data.</text>
</comment>
<reference evidence="7 8" key="1">
    <citation type="submission" date="2014-12" db="EMBL/GenBank/DDBJ databases">
        <title>Genome sequencing of Brevundimonas nasdae TPW30.</title>
        <authorList>
            <person name="Tan P.W."/>
            <person name="Chan K.-G."/>
        </authorList>
    </citation>
    <scope>NUCLEOTIDE SEQUENCE [LARGE SCALE GENOMIC DNA]</scope>
    <source>
        <strain evidence="7 8">TPW30</strain>
    </source>
</reference>
<gene>
    <name evidence="7" type="ORF">RM53_14035</name>
</gene>
<evidence type="ECO:0000259" key="6">
    <source>
        <dbReference type="Pfam" id="PF22022"/>
    </source>
</evidence>
<dbReference type="InterPro" id="IPR025166">
    <property type="entry name" value="Integrase_DNA_bind_dom"/>
</dbReference>
<dbReference type="SUPFAM" id="SSF56349">
    <property type="entry name" value="DNA breaking-rejoining enzymes"/>
    <property type="match status" value="1"/>
</dbReference>
<dbReference type="AlphaFoldDB" id="A0A0B4CHJ2"/>
<dbReference type="RefSeq" id="WP_039247667.1">
    <property type="nucleotide sequence ID" value="NZ_JWSY01000027.1"/>
</dbReference>
<name>A0A0B4CHJ2_9CAUL</name>
<accession>A0A0B4CHJ2</accession>
<keyword evidence="2" id="KW-0229">DNA integration</keyword>
<dbReference type="Pfam" id="PF22022">
    <property type="entry name" value="Phage_int_M"/>
    <property type="match status" value="1"/>
</dbReference>
<feature type="domain" description="Phage integrase central" evidence="6">
    <location>
        <begin position="115"/>
        <end position="214"/>
    </location>
</feature>
<dbReference type="GO" id="GO:0003677">
    <property type="term" value="F:DNA binding"/>
    <property type="evidence" value="ECO:0007669"/>
    <property type="project" value="UniProtKB-KW"/>
</dbReference>
<proteinExistence type="inferred from homology"/>
<dbReference type="GO" id="GO:0006310">
    <property type="term" value="P:DNA recombination"/>
    <property type="evidence" value="ECO:0007669"/>
    <property type="project" value="UniProtKB-KW"/>
</dbReference>
<dbReference type="Gene3D" id="1.10.150.130">
    <property type="match status" value="1"/>
</dbReference>
<dbReference type="PANTHER" id="PTHR30629:SF2">
    <property type="entry name" value="PROPHAGE INTEGRASE INTS-RELATED"/>
    <property type="match status" value="1"/>
</dbReference>
<dbReference type="Pfam" id="PF13356">
    <property type="entry name" value="Arm-DNA-bind_3"/>
    <property type="match status" value="1"/>
</dbReference>
<evidence type="ECO:0000313" key="7">
    <source>
        <dbReference type="EMBL" id="KIC55952.1"/>
    </source>
</evidence>
<keyword evidence="3" id="KW-0238">DNA-binding</keyword>
<dbReference type="Gene3D" id="3.30.160.390">
    <property type="entry name" value="Integrase, DNA-binding domain"/>
    <property type="match status" value="1"/>
</dbReference>
<evidence type="ECO:0000256" key="3">
    <source>
        <dbReference type="ARBA" id="ARBA00023125"/>
    </source>
</evidence>
<evidence type="ECO:0000256" key="4">
    <source>
        <dbReference type="ARBA" id="ARBA00023172"/>
    </source>
</evidence>